<keyword evidence="2" id="KW-1185">Reference proteome</keyword>
<protein>
    <submittedName>
        <fullName evidence="1">Uncharacterized protein</fullName>
    </submittedName>
</protein>
<name>A0AA38ML58_9CUCU</name>
<dbReference type="AlphaFoldDB" id="A0AA38ML58"/>
<accession>A0AA38ML58</accession>
<gene>
    <name evidence="1" type="ORF">Zmor_011651</name>
</gene>
<comment type="caution">
    <text evidence="1">The sequence shown here is derived from an EMBL/GenBank/DDBJ whole genome shotgun (WGS) entry which is preliminary data.</text>
</comment>
<proteinExistence type="predicted"/>
<reference evidence="1" key="1">
    <citation type="journal article" date="2023" name="G3 (Bethesda)">
        <title>Whole genome assemblies of Zophobas morio and Tenebrio molitor.</title>
        <authorList>
            <person name="Kaur S."/>
            <person name="Stinson S.A."/>
            <person name="diCenzo G.C."/>
        </authorList>
    </citation>
    <scope>NUCLEOTIDE SEQUENCE</scope>
    <source>
        <strain evidence="1">QUZm001</strain>
    </source>
</reference>
<dbReference type="Proteomes" id="UP001168821">
    <property type="component" value="Unassembled WGS sequence"/>
</dbReference>
<evidence type="ECO:0000313" key="1">
    <source>
        <dbReference type="EMBL" id="KAJ3659992.1"/>
    </source>
</evidence>
<dbReference type="EMBL" id="JALNTZ010000003">
    <property type="protein sequence ID" value="KAJ3659992.1"/>
    <property type="molecule type" value="Genomic_DNA"/>
</dbReference>
<sequence>MQKSTVDCLRVLHPDQQMKLEKQFKVCNIIRSPDIDLLVHAVQLVSRLSEAGSTQHKRPNAKRTVAYSRKLRPLQIPITKVLLSTYTTEIKTSFSRSNESGIQRVGLLEFPVAEAFDTV</sequence>
<organism evidence="1 2">
    <name type="scientific">Zophobas morio</name>
    <dbReference type="NCBI Taxonomy" id="2755281"/>
    <lineage>
        <taxon>Eukaryota</taxon>
        <taxon>Metazoa</taxon>
        <taxon>Ecdysozoa</taxon>
        <taxon>Arthropoda</taxon>
        <taxon>Hexapoda</taxon>
        <taxon>Insecta</taxon>
        <taxon>Pterygota</taxon>
        <taxon>Neoptera</taxon>
        <taxon>Endopterygota</taxon>
        <taxon>Coleoptera</taxon>
        <taxon>Polyphaga</taxon>
        <taxon>Cucujiformia</taxon>
        <taxon>Tenebrionidae</taxon>
        <taxon>Zophobas</taxon>
    </lineage>
</organism>
<evidence type="ECO:0000313" key="2">
    <source>
        <dbReference type="Proteomes" id="UP001168821"/>
    </source>
</evidence>